<feature type="transmembrane region" description="Helical" evidence="5">
    <location>
        <begin position="20"/>
        <end position="44"/>
    </location>
</feature>
<sequence length="777" mass="86559">MEPLEVETPHPQIPRLYLKLISAGFSFFVAGINDGSLGSLIPYIRQGYQINTNLIAVVYGTTFCGWLFAALSNSHLCQYFDLGVLLVLGAVLQVLAHALRTWLPPFPLFAVTFFFASLGQAYQDTHANTFVASVKAAHRWLGFIHAMYMAGCLVGPFVSTAVASADVHARWNLFYAAPLGLGVINLVLVVIAFRDSLRMTQQCGESSPESRKGGLQEMWQTLCTPSVWLLSLYFFFFLGAAITAGGWIVEYLVDVRNGDLKDMGYVPAGFYGGAFLGRLILAEPTYRWGERRMIFIYVVLVPNIITEAVAISLFGFFSGPFFATGISVASKIFSAEIRSSALALVFVLGQVGGSIFPAVTGILAAHAGVKVLQPMLVGLLGATGISWLMVPRCSASTLPHSPSPPAVSDHPSYNTFDPNEYSYNETQCHAFFPGLFEDPTRAHAFWQARNGIRRADLDRVQMTNGMVRAAVYKGRLYVITALAKGEDHRRKIIGVLSSIHRALVSAPELTAIPDTEFIFSVEDKVEDVVGPGHPLWVLARKADEESVWLMPDFGFWSWGHLNSQIGPYDQVVEYVRQREVPWDQKKDKLVWRGKLSFAPKLRRTLLEVARSYPWGDVREVEWSNKANFLSMEDHCDYKFIAHVEGRSYSASLKYRQACQSVIVIHELQYIQHHHYLLVSSGPHQNFVQVERDFSDLPQKIQELLDDPAEAQRIASNSVNVFRERYLTAAADACYWRALLLAWATASPDVTPTSAPQHGLRYESFLLLGDSNMMHFAG</sequence>
<dbReference type="Gene3D" id="1.20.1250.20">
    <property type="entry name" value="MFS general substrate transporter like domains"/>
    <property type="match status" value="1"/>
</dbReference>
<accession>A0A397ICT5</accession>
<dbReference type="GO" id="GO:0016020">
    <property type="term" value="C:membrane"/>
    <property type="evidence" value="ECO:0007669"/>
    <property type="project" value="UniProtKB-SubCell"/>
</dbReference>
<name>A0A397ICT5_9EURO</name>
<dbReference type="Pfam" id="PF07690">
    <property type="entry name" value="MFS_1"/>
    <property type="match status" value="1"/>
</dbReference>
<dbReference type="InterPro" id="IPR006598">
    <property type="entry name" value="CAP10"/>
</dbReference>
<dbReference type="OrthoDB" id="202415at2759"/>
<comment type="caution">
    <text evidence="7">The sequence shown here is derived from an EMBL/GenBank/DDBJ whole genome shotgun (WGS) entry which is preliminary data.</text>
</comment>
<keyword evidence="4 5" id="KW-0472">Membrane</keyword>
<dbReference type="EMBL" id="NIDN02000379">
    <property type="protein sequence ID" value="RLL93164.1"/>
    <property type="molecule type" value="Genomic_DNA"/>
</dbReference>
<feature type="transmembrane region" description="Helical" evidence="5">
    <location>
        <begin position="337"/>
        <end position="359"/>
    </location>
</feature>
<dbReference type="PANTHER" id="PTHR23514">
    <property type="entry name" value="BYPASS OF STOP CODON PROTEIN 6"/>
    <property type="match status" value="1"/>
</dbReference>
<protein>
    <recommendedName>
        <fullName evidence="6">Glycosyl transferase CAP10 domain-containing protein</fullName>
    </recommendedName>
</protein>
<dbReference type="Proteomes" id="UP000215289">
    <property type="component" value="Unassembled WGS sequence"/>
</dbReference>
<dbReference type="InterPro" id="IPR051788">
    <property type="entry name" value="MFS_Transporter"/>
</dbReference>
<reference evidence="7 8" key="1">
    <citation type="submission" date="2018-08" db="EMBL/GenBank/DDBJ databases">
        <title>Draft genome sequences of two Aspergillus turcosus clinical strains isolated from bronchoalveolar lavage fluid: one azole-susceptible and the other azole-resistant.</title>
        <authorList>
            <person name="Parent-Michaud M."/>
            <person name="Dufresne P.J."/>
            <person name="Fournier E."/>
            <person name="Martineau C."/>
            <person name="Moreira S."/>
            <person name="Perkins V."/>
            <person name="De Repentigny L."/>
            <person name="Dufresne S.F."/>
        </authorList>
    </citation>
    <scope>NUCLEOTIDE SEQUENCE [LARGE SCALE GENOMIC DNA]</scope>
    <source>
        <strain evidence="7">HMR AF 1038</strain>
    </source>
</reference>
<dbReference type="AlphaFoldDB" id="A0A397ICT5"/>
<feature type="transmembrane region" description="Helical" evidence="5">
    <location>
        <begin position="264"/>
        <end position="282"/>
    </location>
</feature>
<dbReference type="Pfam" id="PF05686">
    <property type="entry name" value="Glyco_transf_90"/>
    <property type="match status" value="1"/>
</dbReference>
<dbReference type="InterPro" id="IPR011701">
    <property type="entry name" value="MFS"/>
</dbReference>
<evidence type="ECO:0000256" key="4">
    <source>
        <dbReference type="ARBA" id="ARBA00023136"/>
    </source>
</evidence>
<dbReference type="SUPFAM" id="SSF103473">
    <property type="entry name" value="MFS general substrate transporter"/>
    <property type="match status" value="1"/>
</dbReference>
<comment type="subcellular location">
    <subcellularLocation>
        <location evidence="1">Membrane</location>
        <topology evidence="1">Multi-pass membrane protein</topology>
    </subcellularLocation>
</comment>
<evidence type="ECO:0000256" key="5">
    <source>
        <dbReference type="SAM" id="Phobius"/>
    </source>
</evidence>
<feature type="transmembrane region" description="Helical" evidence="5">
    <location>
        <begin position="294"/>
        <end position="317"/>
    </location>
</feature>
<feature type="transmembrane region" description="Helical" evidence="5">
    <location>
        <begin position="102"/>
        <end position="119"/>
    </location>
</feature>
<evidence type="ECO:0000256" key="3">
    <source>
        <dbReference type="ARBA" id="ARBA00022989"/>
    </source>
</evidence>
<keyword evidence="3 5" id="KW-1133">Transmembrane helix</keyword>
<evidence type="ECO:0000256" key="2">
    <source>
        <dbReference type="ARBA" id="ARBA00022692"/>
    </source>
</evidence>
<feature type="transmembrane region" description="Helical" evidence="5">
    <location>
        <begin position="227"/>
        <end position="249"/>
    </location>
</feature>
<feature type="domain" description="Glycosyl transferase CAP10" evidence="6">
    <location>
        <begin position="511"/>
        <end position="742"/>
    </location>
</feature>
<dbReference type="PANTHER" id="PTHR23514:SF16">
    <property type="entry name" value="TRANSPORTER, PUTATIVE (AFU_ORTHOLOGUE AFUA_2G17270)-RELATED"/>
    <property type="match status" value="1"/>
</dbReference>
<feature type="transmembrane region" description="Helical" evidence="5">
    <location>
        <begin position="140"/>
        <end position="161"/>
    </location>
</feature>
<dbReference type="STRING" id="1245748.A0A397ICT5"/>
<dbReference type="GO" id="GO:0022857">
    <property type="term" value="F:transmembrane transporter activity"/>
    <property type="evidence" value="ECO:0007669"/>
    <property type="project" value="InterPro"/>
</dbReference>
<proteinExistence type="predicted"/>
<gene>
    <name evidence="7" type="ORF">CFD26_100364</name>
</gene>
<evidence type="ECO:0000259" key="6">
    <source>
        <dbReference type="SMART" id="SM00672"/>
    </source>
</evidence>
<dbReference type="FunFam" id="1.20.1250.20:FF:000286">
    <property type="entry name" value="MFS efflux transporter"/>
    <property type="match status" value="1"/>
</dbReference>
<keyword evidence="2 5" id="KW-0812">Transmembrane</keyword>
<evidence type="ECO:0000313" key="7">
    <source>
        <dbReference type="EMBL" id="RLL93164.1"/>
    </source>
</evidence>
<organism evidence="7 8">
    <name type="scientific">Aspergillus turcosus</name>
    <dbReference type="NCBI Taxonomy" id="1245748"/>
    <lineage>
        <taxon>Eukaryota</taxon>
        <taxon>Fungi</taxon>
        <taxon>Dikarya</taxon>
        <taxon>Ascomycota</taxon>
        <taxon>Pezizomycotina</taxon>
        <taxon>Eurotiomycetes</taxon>
        <taxon>Eurotiomycetidae</taxon>
        <taxon>Eurotiales</taxon>
        <taxon>Aspergillaceae</taxon>
        <taxon>Aspergillus</taxon>
        <taxon>Aspergillus subgen. Fumigati</taxon>
    </lineage>
</organism>
<dbReference type="InterPro" id="IPR036259">
    <property type="entry name" value="MFS_trans_sf"/>
</dbReference>
<feature type="transmembrane region" description="Helical" evidence="5">
    <location>
        <begin position="371"/>
        <end position="390"/>
    </location>
</feature>
<dbReference type="SMART" id="SM00672">
    <property type="entry name" value="CAP10"/>
    <property type="match status" value="1"/>
</dbReference>
<feature type="transmembrane region" description="Helical" evidence="5">
    <location>
        <begin position="50"/>
        <end position="69"/>
    </location>
</feature>
<evidence type="ECO:0000313" key="8">
    <source>
        <dbReference type="Proteomes" id="UP000215289"/>
    </source>
</evidence>
<feature type="transmembrane region" description="Helical" evidence="5">
    <location>
        <begin position="173"/>
        <end position="193"/>
    </location>
</feature>
<keyword evidence="8" id="KW-1185">Reference proteome</keyword>
<evidence type="ECO:0000256" key="1">
    <source>
        <dbReference type="ARBA" id="ARBA00004141"/>
    </source>
</evidence>